<dbReference type="AlphaFoldDB" id="A0A4R5CKV3"/>
<evidence type="ECO:0000313" key="4">
    <source>
        <dbReference type="Proteomes" id="UP000294739"/>
    </source>
</evidence>
<name>A0A4R5CKV3_9ACTN</name>
<dbReference type="PANTHER" id="PTHR34220:SF7">
    <property type="entry name" value="SENSOR HISTIDINE KINASE YPDA"/>
    <property type="match status" value="1"/>
</dbReference>
<sequence>MSSPVVVFVAAVIVVALAAVLLTRLVRSRLVLGSTEDQTTYRILHTTSLASPELRAGLVAGADKAARHLRELLATPALALTDGESVVTWDGAGGSVHVHDVRRHAARALSGGYTDVLGPDAVECDRLDCPVRHAVTTGLTTEDRVVGALIAYTSTRPSAGLVRAVEEVARFVSGQLELAEFDRERAKLAEAEIRALRAQISPHFIYNALGAIASYVRTDPEHARELLLEFADFTRYSFRRHGDFTTLAEELRSIERYLMLEKARFGDRLSVTLRVAPEVLPVAVPFLCLQPLVENAVRHGLEGRTSPGHITILAEDAGNEALISIDDDGVGMDPDLARTLLAGDGATDRVGIANVDERLRAVFGDDYGLVIETATGAGTKVSMRVPKYRPGVHAT</sequence>
<dbReference type="RefSeq" id="WP_131899830.1">
    <property type="nucleotide sequence ID" value="NZ_SMKZ01000049.1"/>
</dbReference>
<dbReference type="Pfam" id="PF06580">
    <property type="entry name" value="His_kinase"/>
    <property type="match status" value="1"/>
</dbReference>
<dbReference type="InterPro" id="IPR036890">
    <property type="entry name" value="HATPase_C_sf"/>
</dbReference>
<dbReference type="GO" id="GO:0016020">
    <property type="term" value="C:membrane"/>
    <property type="evidence" value="ECO:0007669"/>
    <property type="project" value="InterPro"/>
</dbReference>
<dbReference type="PANTHER" id="PTHR34220">
    <property type="entry name" value="SENSOR HISTIDINE KINASE YPDA"/>
    <property type="match status" value="1"/>
</dbReference>
<proteinExistence type="predicted"/>
<dbReference type="EMBL" id="SMKZ01000049">
    <property type="protein sequence ID" value="TDE00506.1"/>
    <property type="molecule type" value="Genomic_DNA"/>
</dbReference>
<keyword evidence="3" id="KW-0418">Kinase</keyword>
<evidence type="ECO:0000259" key="2">
    <source>
        <dbReference type="Pfam" id="PF06580"/>
    </source>
</evidence>
<feature type="domain" description="Histidine kinase/HSP90-like ATPase" evidence="1">
    <location>
        <begin position="288"/>
        <end position="387"/>
    </location>
</feature>
<dbReference type="Pfam" id="PF02518">
    <property type="entry name" value="HATPase_c"/>
    <property type="match status" value="1"/>
</dbReference>
<gene>
    <name evidence="3" type="ORF">E1269_25405</name>
</gene>
<dbReference type="Gene3D" id="3.30.565.10">
    <property type="entry name" value="Histidine kinase-like ATPase, C-terminal domain"/>
    <property type="match status" value="1"/>
</dbReference>
<dbReference type="InterPro" id="IPR010559">
    <property type="entry name" value="Sig_transdc_His_kin_internal"/>
</dbReference>
<dbReference type="InParanoid" id="A0A4R5CKV3"/>
<dbReference type="OrthoDB" id="2514702at2"/>
<keyword evidence="3" id="KW-0808">Transferase</keyword>
<keyword evidence="4" id="KW-1185">Reference proteome</keyword>
<feature type="domain" description="Signal transduction histidine kinase internal region" evidence="2">
    <location>
        <begin position="191"/>
        <end position="269"/>
    </location>
</feature>
<dbReference type="Proteomes" id="UP000294739">
    <property type="component" value="Unassembled WGS sequence"/>
</dbReference>
<comment type="caution">
    <text evidence="3">The sequence shown here is derived from an EMBL/GenBank/DDBJ whole genome shotgun (WGS) entry which is preliminary data.</text>
</comment>
<accession>A0A4R5CKV3</accession>
<dbReference type="SUPFAM" id="SSF55874">
    <property type="entry name" value="ATPase domain of HSP90 chaperone/DNA topoisomerase II/histidine kinase"/>
    <property type="match status" value="1"/>
</dbReference>
<reference evidence="3 4" key="1">
    <citation type="submission" date="2019-03" db="EMBL/GenBank/DDBJ databases">
        <title>Draft genome sequences of novel Actinobacteria.</title>
        <authorList>
            <person name="Sahin N."/>
            <person name="Ay H."/>
            <person name="Saygin H."/>
        </authorList>
    </citation>
    <scope>NUCLEOTIDE SEQUENCE [LARGE SCALE GENOMIC DNA]</scope>
    <source>
        <strain evidence="3 4">5K138</strain>
    </source>
</reference>
<evidence type="ECO:0000313" key="3">
    <source>
        <dbReference type="EMBL" id="TDE00506.1"/>
    </source>
</evidence>
<organism evidence="3 4">
    <name type="scientific">Jiangella asiatica</name>
    <dbReference type="NCBI Taxonomy" id="2530372"/>
    <lineage>
        <taxon>Bacteria</taxon>
        <taxon>Bacillati</taxon>
        <taxon>Actinomycetota</taxon>
        <taxon>Actinomycetes</taxon>
        <taxon>Jiangellales</taxon>
        <taxon>Jiangellaceae</taxon>
        <taxon>Jiangella</taxon>
    </lineage>
</organism>
<dbReference type="GO" id="GO:0000155">
    <property type="term" value="F:phosphorelay sensor kinase activity"/>
    <property type="evidence" value="ECO:0007669"/>
    <property type="project" value="InterPro"/>
</dbReference>
<dbReference type="InterPro" id="IPR050640">
    <property type="entry name" value="Bact_2-comp_sensor_kinase"/>
</dbReference>
<dbReference type="InterPro" id="IPR003594">
    <property type="entry name" value="HATPase_dom"/>
</dbReference>
<evidence type="ECO:0000259" key="1">
    <source>
        <dbReference type="Pfam" id="PF02518"/>
    </source>
</evidence>
<protein>
    <submittedName>
        <fullName evidence="3">Sensor histidine kinase</fullName>
    </submittedName>
</protein>